<dbReference type="Proteomes" id="UP000827872">
    <property type="component" value="Linkage Group LG04"/>
</dbReference>
<gene>
    <name evidence="1" type="ORF">K3G42_006197</name>
</gene>
<dbReference type="EMBL" id="CM037617">
    <property type="protein sequence ID" value="KAH8004238.1"/>
    <property type="molecule type" value="Genomic_DNA"/>
</dbReference>
<comment type="caution">
    <text evidence="1">The sequence shown here is derived from an EMBL/GenBank/DDBJ whole genome shotgun (WGS) entry which is preliminary data.</text>
</comment>
<organism evidence="1 2">
    <name type="scientific">Sphaerodactylus townsendi</name>
    <dbReference type="NCBI Taxonomy" id="933632"/>
    <lineage>
        <taxon>Eukaryota</taxon>
        <taxon>Metazoa</taxon>
        <taxon>Chordata</taxon>
        <taxon>Craniata</taxon>
        <taxon>Vertebrata</taxon>
        <taxon>Euteleostomi</taxon>
        <taxon>Lepidosauria</taxon>
        <taxon>Squamata</taxon>
        <taxon>Bifurcata</taxon>
        <taxon>Gekkota</taxon>
        <taxon>Sphaerodactylidae</taxon>
        <taxon>Sphaerodactylus</taxon>
    </lineage>
</organism>
<proteinExistence type="predicted"/>
<keyword evidence="2" id="KW-1185">Reference proteome</keyword>
<protein>
    <submittedName>
        <fullName evidence="1">Uncharacterized protein</fullName>
    </submittedName>
</protein>
<sequence>MAGEVIDPSLRKVRRLARDPSEILRERFERLEETDQKLFQTGPLVLGVNSSFCGLIANNYLRRALNLTQARLMSAVPMAVLPFMSTCLVYEAVVSQPLMEGDLNCATCAFVRGGLIGAVVGCLYPAFIAIPLNAALADRYLSAPLPSKENMLRYWLAVSKPVYKKLRFAAILQFALGTYLASKQHGIYIKMLQLPDPGRDPEEFSE</sequence>
<accession>A0ACB8FFE2</accession>
<name>A0ACB8FFE2_9SAUR</name>
<evidence type="ECO:0000313" key="2">
    <source>
        <dbReference type="Proteomes" id="UP000827872"/>
    </source>
</evidence>
<reference evidence="1" key="1">
    <citation type="submission" date="2021-08" db="EMBL/GenBank/DDBJ databases">
        <title>The first chromosome-level gecko genome reveals the dynamic sex chromosomes of Neotropical dwarf geckos (Sphaerodactylidae: Sphaerodactylus).</title>
        <authorList>
            <person name="Pinto B.J."/>
            <person name="Keating S.E."/>
            <person name="Gamble T."/>
        </authorList>
    </citation>
    <scope>NUCLEOTIDE SEQUENCE</scope>
    <source>
        <strain evidence="1">TG3544</strain>
    </source>
</reference>
<evidence type="ECO:0000313" key="1">
    <source>
        <dbReference type="EMBL" id="KAH8004238.1"/>
    </source>
</evidence>